<dbReference type="AlphaFoldDB" id="A0A2U0U6W6"/>
<dbReference type="EMBL" id="QENY01000013">
    <property type="protein sequence ID" value="PVX53365.1"/>
    <property type="molecule type" value="Genomic_DNA"/>
</dbReference>
<organism evidence="1 2">
    <name type="scientific">Hallella colorans</name>
    <dbReference type="NCBI Taxonomy" id="1703337"/>
    <lineage>
        <taxon>Bacteria</taxon>
        <taxon>Pseudomonadati</taxon>
        <taxon>Bacteroidota</taxon>
        <taxon>Bacteroidia</taxon>
        <taxon>Bacteroidales</taxon>
        <taxon>Prevotellaceae</taxon>
        <taxon>Hallella</taxon>
    </lineage>
</organism>
<dbReference type="RefSeq" id="WP_165815045.1">
    <property type="nucleotide sequence ID" value="NZ_CALDWB010000025.1"/>
</dbReference>
<accession>A0A2U0U6W6</accession>
<evidence type="ECO:0000313" key="1">
    <source>
        <dbReference type="EMBL" id="PVX53365.1"/>
    </source>
</evidence>
<comment type="caution">
    <text evidence="1">The sequence shown here is derived from an EMBL/GenBank/DDBJ whole genome shotgun (WGS) entry which is preliminary data.</text>
</comment>
<sequence length="49" mass="5633">MDKNIYAAIAMALYEYQGNNVHDREPGVITIKPKQTMWNAKFLSFTSKP</sequence>
<name>A0A2U0U6W6_9BACT</name>
<dbReference type="Proteomes" id="UP000245870">
    <property type="component" value="Unassembled WGS sequence"/>
</dbReference>
<proteinExistence type="predicted"/>
<protein>
    <submittedName>
        <fullName evidence="1">Uncharacterized protein</fullName>
    </submittedName>
</protein>
<gene>
    <name evidence="1" type="ORF">C7379_11327</name>
</gene>
<reference evidence="1 2" key="1">
    <citation type="submission" date="2018-05" db="EMBL/GenBank/DDBJ databases">
        <title>Genomic Encyclopedia of Type Strains, Phase IV (KMG-IV): sequencing the most valuable type-strain genomes for metagenomic binning, comparative biology and taxonomic classification.</title>
        <authorList>
            <person name="Goeker M."/>
        </authorList>
    </citation>
    <scope>NUCLEOTIDE SEQUENCE [LARGE SCALE GENOMIC DNA]</scope>
    <source>
        <strain evidence="1 2">DSM 100333</strain>
    </source>
</reference>
<evidence type="ECO:0000313" key="2">
    <source>
        <dbReference type="Proteomes" id="UP000245870"/>
    </source>
</evidence>
<keyword evidence="2" id="KW-1185">Reference proteome</keyword>